<dbReference type="GeneID" id="10506404"/>
<dbReference type="PANTHER" id="PTHR47804:SF5">
    <property type="entry name" value="DUF2421 DOMAIN-CONTAINING PROTEIN"/>
    <property type="match status" value="1"/>
</dbReference>
<dbReference type="AlphaFoldDB" id="F0ZB07"/>
<dbReference type="PANTHER" id="PTHR47804">
    <property type="entry name" value="60S RIBOSOMAL PROTEIN L19"/>
    <property type="match status" value="1"/>
</dbReference>
<dbReference type="KEGG" id="dpp:DICPUDRAFT_27918"/>
<accession>F0ZB07</accession>
<feature type="transmembrane region" description="Helical" evidence="5">
    <location>
        <begin position="126"/>
        <end position="146"/>
    </location>
</feature>
<dbReference type="InterPro" id="IPR052430">
    <property type="entry name" value="IVT-Associated"/>
</dbReference>
<dbReference type="InterPro" id="IPR020966">
    <property type="entry name" value="ALMT"/>
</dbReference>
<keyword evidence="4 5" id="KW-0472">Membrane</keyword>
<feature type="transmembrane region" description="Helical" evidence="5">
    <location>
        <begin position="75"/>
        <end position="93"/>
    </location>
</feature>
<feature type="transmembrane region" description="Helical" evidence="5">
    <location>
        <begin position="611"/>
        <end position="630"/>
    </location>
</feature>
<evidence type="ECO:0000256" key="3">
    <source>
        <dbReference type="ARBA" id="ARBA00022989"/>
    </source>
</evidence>
<dbReference type="GO" id="GO:0016020">
    <property type="term" value="C:membrane"/>
    <property type="evidence" value="ECO:0007669"/>
    <property type="project" value="UniProtKB-SubCell"/>
</dbReference>
<dbReference type="FunCoup" id="F0ZB07">
    <property type="interactions" value="937"/>
</dbReference>
<dbReference type="VEuPathDB" id="AmoebaDB:DICPUDRAFT_27918"/>
<keyword evidence="3 5" id="KW-1133">Transmembrane helix</keyword>
<comment type="subcellular location">
    <subcellularLocation>
        <location evidence="1">Membrane</location>
        <topology evidence="1">Multi-pass membrane protein</topology>
    </subcellularLocation>
</comment>
<organism evidence="6 7">
    <name type="scientific">Dictyostelium purpureum</name>
    <name type="common">Slime mold</name>
    <dbReference type="NCBI Taxonomy" id="5786"/>
    <lineage>
        <taxon>Eukaryota</taxon>
        <taxon>Amoebozoa</taxon>
        <taxon>Evosea</taxon>
        <taxon>Eumycetozoa</taxon>
        <taxon>Dictyostelia</taxon>
        <taxon>Dictyosteliales</taxon>
        <taxon>Dictyosteliaceae</taxon>
        <taxon>Dictyostelium</taxon>
    </lineage>
</organism>
<feature type="transmembrane region" description="Helical" evidence="5">
    <location>
        <begin position="501"/>
        <end position="521"/>
    </location>
</feature>
<proteinExistence type="predicted"/>
<gene>
    <name evidence="6" type="ORF">DICPUDRAFT_27918</name>
</gene>
<evidence type="ECO:0000256" key="2">
    <source>
        <dbReference type="ARBA" id="ARBA00022692"/>
    </source>
</evidence>
<feature type="transmembrane region" description="Helical" evidence="5">
    <location>
        <begin position="559"/>
        <end position="576"/>
    </location>
</feature>
<evidence type="ECO:0000313" key="6">
    <source>
        <dbReference type="EMBL" id="EGC38923.1"/>
    </source>
</evidence>
<dbReference type="Proteomes" id="UP000001064">
    <property type="component" value="Unassembled WGS sequence"/>
</dbReference>
<dbReference type="GO" id="GO:0015743">
    <property type="term" value="P:malate transport"/>
    <property type="evidence" value="ECO:0007669"/>
    <property type="project" value="InterPro"/>
</dbReference>
<dbReference type="InParanoid" id="F0ZB07"/>
<feature type="transmembrane region" description="Helical" evidence="5">
    <location>
        <begin position="583"/>
        <end position="605"/>
    </location>
</feature>
<feature type="transmembrane region" description="Helical" evidence="5">
    <location>
        <begin position="99"/>
        <end position="119"/>
    </location>
</feature>
<protein>
    <submittedName>
        <fullName evidence="6">Uncharacterized protein</fullName>
    </submittedName>
</protein>
<reference evidence="7" key="1">
    <citation type="journal article" date="2011" name="Genome Biol.">
        <title>Comparative genomics of the social amoebae Dictyostelium discoideum and Dictyostelium purpureum.</title>
        <authorList>
            <consortium name="US DOE Joint Genome Institute (JGI-PGF)"/>
            <person name="Sucgang R."/>
            <person name="Kuo A."/>
            <person name="Tian X."/>
            <person name="Salerno W."/>
            <person name="Parikh A."/>
            <person name="Feasley C.L."/>
            <person name="Dalin E."/>
            <person name="Tu H."/>
            <person name="Huang E."/>
            <person name="Barry K."/>
            <person name="Lindquist E."/>
            <person name="Shapiro H."/>
            <person name="Bruce D."/>
            <person name="Schmutz J."/>
            <person name="Salamov A."/>
            <person name="Fey P."/>
            <person name="Gaudet P."/>
            <person name="Anjard C."/>
            <person name="Babu M.M."/>
            <person name="Basu S."/>
            <person name="Bushmanova Y."/>
            <person name="van der Wel H."/>
            <person name="Katoh-Kurasawa M."/>
            <person name="Dinh C."/>
            <person name="Coutinho P.M."/>
            <person name="Saito T."/>
            <person name="Elias M."/>
            <person name="Schaap P."/>
            <person name="Kay R.R."/>
            <person name="Henrissat B."/>
            <person name="Eichinger L."/>
            <person name="Rivero F."/>
            <person name="Putnam N.H."/>
            <person name="West C.M."/>
            <person name="Loomis W.F."/>
            <person name="Chisholm R.L."/>
            <person name="Shaulsky G."/>
            <person name="Strassmann J.E."/>
            <person name="Queller D.C."/>
            <person name="Kuspa A."/>
            <person name="Grigoriev I.V."/>
        </authorList>
    </citation>
    <scope>NUCLEOTIDE SEQUENCE [LARGE SCALE GENOMIC DNA]</scope>
    <source>
        <strain evidence="7">QSDP1</strain>
    </source>
</reference>
<evidence type="ECO:0000256" key="5">
    <source>
        <dbReference type="SAM" id="Phobius"/>
    </source>
</evidence>
<dbReference type="EMBL" id="GL870967">
    <property type="protein sequence ID" value="EGC38923.1"/>
    <property type="molecule type" value="Genomic_DNA"/>
</dbReference>
<feature type="transmembrane region" description="Helical" evidence="5">
    <location>
        <begin position="20"/>
        <end position="42"/>
    </location>
</feature>
<dbReference type="eggNOG" id="ENOG502REBV">
    <property type="taxonomic scope" value="Eukaryota"/>
</dbReference>
<feature type="non-terminal residue" evidence="6">
    <location>
        <position position="948"/>
    </location>
</feature>
<evidence type="ECO:0000256" key="4">
    <source>
        <dbReference type="ARBA" id="ARBA00023136"/>
    </source>
</evidence>
<dbReference type="OMA" id="QIIIFTY"/>
<evidence type="ECO:0000313" key="7">
    <source>
        <dbReference type="Proteomes" id="UP000001064"/>
    </source>
</evidence>
<sequence>SFKLFVERNINEKDNFYRLLFFPLVYGVAYSISSIFVVLKVFENFFRPFDIYWSINFAHWAVESSHNFYTIFKNSLRIAASITIGAIVSYISLSMVGRSVWPNCFIFLVYTFLATDYYSPIVHLKFVLASFISIGTCTLTCIIFRMNFGSGLFIKTTVNIFDEIRSYIRLSQKQINLIMHINNDFYIIHKHYKNKLDFHYYEYSNQLNQLNLYLNDSRKECFGMENLVYHYEKIQILLERNHKKLYAIGFGLRQDCTLSVSSKLLPILPLLNQLISETENIFNTMEKQLQKKYAHSDNHTYRKWFKEQHEKHINNPEEYEKECDKIDLRDSNIPFKVNQLEIVLNISDKSNFKPNSLEWQQNEINKAFNRIEKIIEEMEQTFTTIFYEKTLFNPHEDNSLSKIFYSMAGFKSFSLEQKFLSKEVFLVSYHLSLKRFRPREFRFLANFFKNIKHWFLNFKKNRRIQRNSMDQDLAHPINLNKKQLIISNFKGFVMNRILFNWFYSLKYSLVIGILSVVIYEIQKHSDFILFDRLAWLLDTFILVCQPDLGAIAFVSSMRIIGTMIGGFMAFACVVLCKLGQSNAAAAFIYIGYSFFTITLCAFLIQGQPFDTMLQIIIFTYSVISVPQFFARQEDIIFALFKILYVTLGVILVLIVAIIVPYFDFRQLEKNLYRIPKAIVEMVDFLMEYSFNEKEMVKMDENQDESLINANPLETINNNNNNINNNINNNNNNKPISFRNYRILIGKKYIKLRTIFPAQRRLLIDSGFELIFQYKKYQKINHILKSIEELHNLFGALEFMIIQSNDQSKMRSIGSRVKDENRLLMDDLQHTSDLLSQLPPEKDNIGFTKRISSKLQLSVTQDHSIELCDKLIIHLNRVLVQDYSKLSVLQFHRINAILFSLYCFVDEYHNVFNSLVSYKNIIVINKLNNNNYRNTSNEKDLKEQLNILN</sequence>
<keyword evidence="2 5" id="KW-0812">Transmembrane</keyword>
<dbReference type="Pfam" id="PF11744">
    <property type="entry name" value="ALMT"/>
    <property type="match status" value="1"/>
</dbReference>
<dbReference type="RefSeq" id="XP_003284603.1">
    <property type="nucleotide sequence ID" value="XM_003284555.1"/>
</dbReference>
<feature type="transmembrane region" description="Helical" evidence="5">
    <location>
        <begin position="642"/>
        <end position="662"/>
    </location>
</feature>
<evidence type="ECO:0000256" key="1">
    <source>
        <dbReference type="ARBA" id="ARBA00004141"/>
    </source>
</evidence>
<keyword evidence="7" id="KW-1185">Reference proteome</keyword>
<dbReference type="OrthoDB" id="68611at2759"/>
<name>F0ZB07_DICPU</name>